<sequence>MHSLVIIQNIVGFIALIITPFSTLPQLYKTFREKKVGTISFSTFWILWIGLISWFFYSIFQNETSIFLFLSSFLDLSLLSSLLFLLYKYSKNKHYISMTIFLVTIYFFIVTIGILKINKIVEFSNSIINSILINIGSFCIAFASLPQIIKIFWKKEIKGISLFYKSLVFLVELSWFIYWLIAGLLGIWDINEGVSVPLHEMIQLMIWASLAVFINLLLLLILIFKNWVTAFLNRQKTKF</sequence>
<evidence type="ECO:0000313" key="7">
    <source>
        <dbReference type="Proteomes" id="UP001058364"/>
    </source>
</evidence>
<keyword evidence="3 5" id="KW-1133">Transmembrane helix</keyword>
<dbReference type="RefSeq" id="WP_027123652.1">
    <property type="nucleotide sequence ID" value="NZ_CP103423.1"/>
</dbReference>
<evidence type="ECO:0000256" key="2">
    <source>
        <dbReference type="ARBA" id="ARBA00022692"/>
    </source>
</evidence>
<feature type="transmembrane region" description="Helical" evidence="5">
    <location>
        <begin position="6"/>
        <end position="24"/>
    </location>
</feature>
<organism evidence="6 7">
    <name type="scientific">Mesomycoplasma molare</name>
    <dbReference type="NCBI Taxonomy" id="171288"/>
    <lineage>
        <taxon>Bacteria</taxon>
        <taxon>Bacillati</taxon>
        <taxon>Mycoplasmatota</taxon>
        <taxon>Mycoplasmoidales</taxon>
        <taxon>Metamycoplasmataceae</taxon>
        <taxon>Mesomycoplasma</taxon>
    </lineage>
</organism>
<dbReference type="EMBL" id="CP103423">
    <property type="protein sequence ID" value="UWD34522.1"/>
    <property type="molecule type" value="Genomic_DNA"/>
</dbReference>
<feature type="transmembrane region" description="Helical" evidence="5">
    <location>
        <begin position="66"/>
        <end position="87"/>
    </location>
</feature>
<protein>
    <submittedName>
        <fullName evidence="6">PQ-loop domain-containing transporter</fullName>
    </submittedName>
</protein>
<comment type="subcellular location">
    <subcellularLocation>
        <location evidence="1">Membrane</location>
        <topology evidence="1">Multi-pass membrane protein</topology>
    </subcellularLocation>
</comment>
<reference evidence="6" key="1">
    <citation type="submission" date="2022-08" db="EMBL/GenBank/DDBJ databases">
        <title>Complete genome sequence of Mycoplasma molare type strain H 542.</title>
        <authorList>
            <person name="Spergser J."/>
        </authorList>
    </citation>
    <scope>NUCLEOTIDE SEQUENCE</scope>
    <source>
        <strain evidence="6">H 542</strain>
    </source>
</reference>
<feature type="transmembrane region" description="Helical" evidence="5">
    <location>
        <begin position="127"/>
        <end position="146"/>
    </location>
</feature>
<name>A0ABY5TV53_9BACT</name>
<proteinExistence type="predicted"/>
<evidence type="ECO:0000256" key="5">
    <source>
        <dbReference type="SAM" id="Phobius"/>
    </source>
</evidence>
<keyword evidence="4 5" id="KW-0472">Membrane</keyword>
<keyword evidence="7" id="KW-1185">Reference proteome</keyword>
<dbReference type="Gene3D" id="1.20.1280.290">
    <property type="match status" value="2"/>
</dbReference>
<evidence type="ECO:0000256" key="1">
    <source>
        <dbReference type="ARBA" id="ARBA00004141"/>
    </source>
</evidence>
<dbReference type="Proteomes" id="UP001058364">
    <property type="component" value="Chromosome"/>
</dbReference>
<feature type="transmembrane region" description="Helical" evidence="5">
    <location>
        <begin position="94"/>
        <end position="115"/>
    </location>
</feature>
<feature type="transmembrane region" description="Helical" evidence="5">
    <location>
        <begin position="36"/>
        <end position="60"/>
    </location>
</feature>
<dbReference type="Pfam" id="PF04193">
    <property type="entry name" value="PQ-loop"/>
    <property type="match status" value="2"/>
</dbReference>
<evidence type="ECO:0000256" key="4">
    <source>
        <dbReference type="ARBA" id="ARBA00023136"/>
    </source>
</evidence>
<keyword evidence="2 5" id="KW-0812">Transmembrane</keyword>
<evidence type="ECO:0000313" key="6">
    <source>
        <dbReference type="EMBL" id="UWD34522.1"/>
    </source>
</evidence>
<dbReference type="InterPro" id="IPR006603">
    <property type="entry name" value="PQ-loop_rpt"/>
</dbReference>
<feature type="transmembrane region" description="Helical" evidence="5">
    <location>
        <begin position="202"/>
        <end position="224"/>
    </location>
</feature>
<feature type="transmembrane region" description="Helical" evidence="5">
    <location>
        <begin position="167"/>
        <end position="190"/>
    </location>
</feature>
<gene>
    <name evidence="6" type="ORF">NX772_01685</name>
</gene>
<accession>A0ABY5TV53</accession>
<evidence type="ECO:0000256" key="3">
    <source>
        <dbReference type="ARBA" id="ARBA00022989"/>
    </source>
</evidence>